<feature type="transmembrane region" description="Helical" evidence="7">
    <location>
        <begin position="352"/>
        <end position="381"/>
    </location>
</feature>
<proteinExistence type="predicted"/>
<keyword evidence="2" id="KW-0813">Transport</keyword>
<name>A0A841BQV3_9ACTN</name>
<feature type="domain" description="Major facilitator superfamily (MFS) profile" evidence="8">
    <location>
        <begin position="9"/>
        <end position="491"/>
    </location>
</feature>
<feature type="transmembrane region" description="Helical" evidence="7">
    <location>
        <begin position="47"/>
        <end position="66"/>
    </location>
</feature>
<keyword evidence="4 7" id="KW-0812">Transmembrane</keyword>
<evidence type="ECO:0000256" key="6">
    <source>
        <dbReference type="ARBA" id="ARBA00023136"/>
    </source>
</evidence>
<evidence type="ECO:0000256" key="7">
    <source>
        <dbReference type="SAM" id="Phobius"/>
    </source>
</evidence>
<dbReference type="InterPro" id="IPR036259">
    <property type="entry name" value="MFS_trans_sf"/>
</dbReference>
<keyword evidence="3" id="KW-1003">Cell membrane</keyword>
<feature type="transmembrane region" description="Helical" evidence="7">
    <location>
        <begin position="221"/>
        <end position="241"/>
    </location>
</feature>
<sequence>MSKSGRWTVLAVLCASLLLVALDATILNVALPSLIDDLHPDAIQQLWIIDIYGLLLGGLLVTAGAVGDRWGRKRLFLVGVAAFGIASIIAATSSSPGQLIAGRVLLACGGAMIMPSTLSLIRNVFSDPQERTRAIGVWASVAGAGAAIGPVLGGLLVERFGWAAAFWVNVPIVVITLVAGWFILPESRTPGESRLDWFSAALSVAGTITIVWGIKHVAADGVLSPAPLAIMVGLGLLIVFARRQLRLDDPLLDVRLFTNPAFTGAAITTLAAMMAIGAALFLLSLWLQYVEQFSPLQAGLRMLPAALATLLAALATPRLVARLGVRTVIGSALATLTAAFAILALAPLTYPVVVIALVAFGIGDGMAITAAATTIVSAAPAERAGGAAAVNETCYELGVGFGVAILGSIAAVGYRNGLDGLRLPPPVRDVVSGSIGGAHEIATDLGGPAGERIMVVARAAYVDALTLTSVISAVLVAAATVVALWLIPGGFQQADNPPEF</sequence>
<evidence type="ECO:0000259" key="8">
    <source>
        <dbReference type="PROSITE" id="PS50850"/>
    </source>
</evidence>
<evidence type="ECO:0000256" key="2">
    <source>
        <dbReference type="ARBA" id="ARBA00022448"/>
    </source>
</evidence>
<dbReference type="Proteomes" id="UP000587527">
    <property type="component" value="Unassembled WGS sequence"/>
</dbReference>
<comment type="caution">
    <text evidence="9">The sequence shown here is derived from an EMBL/GenBank/DDBJ whole genome shotgun (WGS) entry which is preliminary data.</text>
</comment>
<feature type="transmembrane region" description="Helical" evidence="7">
    <location>
        <begin position="195"/>
        <end position="215"/>
    </location>
</feature>
<dbReference type="RefSeq" id="WP_221469891.1">
    <property type="nucleotide sequence ID" value="NZ_JACHMN010000002.1"/>
</dbReference>
<evidence type="ECO:0000256" key="3">
    <source>
        <dbReference type="ARBA" id="ARBA00022475"/>
    </source>
</evidence>
<dbReference type="InterPro" id="IPR020846">
    <property type="entry name" value="MFS_dom"/>
</dbReference>
<feature type="transmembrane region" description="Helical" evidence="7">
    <location>
        <begin position="328"/>
        <end position="346"/>
    </location>
</feature>
<dbReference type="Gene3D" id="1.20.1720.10">
    <property type="entry name" value="Multidrug resistance protein D"/>
    <property type="match status" value="1"/>
</dbReference>
<dbReference type="PRINTS" id="PR01036">
    <property type="entry name" value="TCRTETB"/>
</dbReference>
<comment type="subcellular location">
    <subcellularLocation>
        <location evidence="1">Cell membrane</location>
        <topology evidence="1">Multi-pass membrane protein</topology>
    </subcellularLocation>
</comment>
<dbReference type="SUPFAM" id="SSF103473">
    <property type="entry name" value="MFS general substrate transporter"/>
    <property type="match status" value="1"/>
</dbReference>
<feature type="transmembrane region" description="Helical" evidence="7">
    <location>
        <begin position="262"/>
        <end position="286"/>
    </location>
</feature>
<dbReference type="GO" id="GO:0005886">
    <property type="term" value="C:plasma membrane"/>
    <property type="evidence" value="ECO:0007669"/>
    <property type="project" value="UniProtKB-SubCell"/>
</dbReference>
<reference evidence="9 10" key="1">
    <citation type="submission" date="2020-08" db="EMBL/GenBank/DDBJ databases">
        <title>Sequencing the genomes of 1000 actinobacteria strains.</title>
        <authorList>
            <person name="Klenk H.-P."/>
        </authorList>
    </citation>
    <scope>NUCLEOTIDE SEQUENCE [LARGE SCALE GENOMIC DNA]</scope>
    <source>
        <strain evidence="9 10">DSM 45362</strain>
    </source>
</reference>
<evidence type="ECO:0000256" key="5">
    <source>
        <dbReference type="ARBA" id="ARBA00022989"/>
    </source>
</evidence>
<evidence type="ECO:0000313" key="10">
    <source>
        <dbReference type="Proteomes" id="UP000587527"/>
    </source>
</evidence>
<gene>
    <name evidence="9" type="ORF">F4553_002948</name>
</gene>
<evidence type="ECO:0000313" key="9">
    <source>
        <dbReference type="EMBL" id="MBB5869569.1"/>
    </source>
</evidence>
<keyword evidence="10" id="KW-1185">Reference proteome</keyword>
<dbReference type="EMBL" id="JACHMN010000002">
    <property type="protein sequence ID" value="MBB5869569.1"/>
    <property type="molecule type" value="Genomic_DNA"/>
</dbReference>
<feature type="transmembrane region" description="Helical" evidence="7">
    <location>
        <begin position="298"/>
        <end position="316"/>
    </location>
</feature>
<keyword evidence="5 7" id="KW-1133">Transmembrane helix</keyword>
<dbReference type="Gene3D" id="1.20.1250.20">
    <property type="entry name" value="MFS general substrate transporter like domains"/>
    <property type="match status" value="1"/>
</dbReference>
<keyword evidence="6 7" id="KW-0472">Membrane</keyword>
<feature type="transmembrane region" description="Helical" evidence="7">
    <location>
        <begin position="464"/>
        <end position="487"/>
    </location>
</feature>
<dbReference type="Pfam" id="PF07690">
    <property type="entry name" value="MFS_1"/>
    <property type="match status" value="1"/>
</dbReference>
<feature type="transmembrane region" description="Helical" evidence="7">
    <location>
        <begin position="75"/>
        <end position="94"/>
    </location>
</feature>
<dbReference type="GO" id="GO:0022857">
    <property type="term" value="F:transmembrane transporter activity"/>
    <property type="evidence" value="ECO:0007669"/>
    <property type="project" value="InterPro"/>
</dbReference>
<dbReference type="CDD" id="cd17321">
    <property type="entry name" value="MFS_MMR_MDR_like"/>
    <property type="match status" value="1"/>
</dbReference>
<accession>A0A841BQV3</accession>
<dbReference type="InterPro" id="IPR011701">
    <property type="entry name" value="MFS"/>
</dbReference>
<dbReference type="PANTHER" id="PTHR42718:SF47">
    <property type="entry name" value="METHYL VIOLOGEN RESISTANCE PROTEIN SMVA"/>
    <property type="match status" value="1"/>
</dbReference>
<protein>
    <submittedName>
        <fullName evidence="9">DHA2 family multidrug resistance protein-like MFS transporter</fullName>
    </submittedName>
</protein>
<feature type="transmembrane region" description="Helical" evidence="7">
    <location>
        <begin position="133"/>
        <end position="156"/>
    </location>
</feature>
<feature type="transmembrane region" description="Helical" evidence="7">
    <location>
        <begin position="393"/>
        <end position="414"/>
    </location>
</feature>
<dbReference type="PANTHER" id="PTHR42718">
    <property type="entry name" value="MAJOR FACILITATOR SUPERFAMILY MULTIDRUG TRANSPORTER MFSC"/>
    <property type="match status" value="1"/>
</dbReference>
<evidence type="ECO:0000256" key="4">
    <source>
        <dbReference type="ARBA" id="ARBA00022692"/>
    </source>
</evidence>
<dbReference type="PROSITE" id="PS50850">
    <property type="entry name" value="MFS"/>
    <property type="match status" value="1"/>
</dbReference>
<evidence type="ECO:0000256" key="1">
    <source>
        <dbReference type="ARBA" id="ARBA00004651"/>
    </source>
</evidence>
<dbReference type="AlphaFoldDB" id="A0A841BQV3"/>
<feature type="transmembrane region" description="Helical" evidence="7">
    <location>
        <begin position="162"/>
        <end position="183"/>
    </location>
</feature>
<feature type="transmembrane region" description="Helical" evidence="7">
    <location>
        <begin position="100"/>
        <end position="121"/>
    </location>
</feature>
<organism evidence="9 10">
    <name type="scientific">Allocatelliglobosispora scoriae</name>
    <dbReference type="NCBI Taxonomy" id="643052"/>
    <lineage>
        <taxon>Bacteria</taxon>
        <taxon>Bacillati</taxon>
        <taxon>Actinomycetota</taxon>
        <taxon>Actinomycetes</taxon>
        <taxon>Micromonosporales</taxon>
        <taxon>Micromonosporaceae</taxon>
        <taxon>Allocatelliglobosispora</taxon>
    </lineage>
</organism>